<evidence type="ECO:0000313" key="2">
    <source>
        <dbReference type="EMBL" id="PIR02289.1"/>
    </source>
</evidence>
<gene>
    <name evidence="2" type="ORF">COV62_01925</name>
</gene>
<dbReference type="InterPro" id="IPR005149">
    <property type="entry name" value="Tscrpt_reg_PadR_N"/>
</dbReference>
<dbReference type="AlphaFoldDB" id="A0A2H0N056"/>
<evidence type="ECO:0000259" key="1">
    <source>
        <dbReference type="Pfam" id="PF03551"/>
    </source>
</evidence>
<dbReference type="InterPro" id="IPR036390">
    <property type="entry name" value="WH_DNA-bd_sf"/>
</dbReference>
<dbReference type="EMBL" id="PCWK01000044">
    <property type="protein sequence ID" value="PIR02289.1"/>
    <property type="molecule type" value="Genomic_DNA"/>
</dbReference>
<dbReference type="InterPro" id="IPR036388">
    <property type="entry name" value="WH-like_DNA-bd_sf"/>
</dbReference>
<name>A0A2H0N056_9BACT</name>
<dbReference type="Proteomes" id="UP000231139">
    <property type="component" value="Unassembled WGS sequence"/>
</dbReference>
<accession>A0A2H0N056</accession>
<sequence length="101" mass="12264">MLPIEHLKKSNTKENLWLYILSLLRYKSEIYAWKLPLLVQENFGFKPGKITPYRVLYRLENDGLVKSELKEKRRIYKITKKGEEELKKAIKFYQYLLKNLK</sequence>
<protein>
    <submittedName>
        <fullName evidence="2">PadR family transcriptional regulator</fullName>
    </submittedName>
</protein>
<organism evidence="2 3">
    <name type="scientific">Candidatus Nealsonbacteria bacterium CG11_big_fil_rev_8_21_14_0_20_35_11</name>
    <dbReference type="NCBI Taxonomy" id="1974713"/>
    <lineage>
        <taxon>Bacteria</taxon>
        <taxon>Candidatus Nealsoniibacteriota</taxon>
    </lineage>
</organism>
<reference evidence="2 3" key="1">
    <citation type="submission" date="2017-09" db="EMBL/GenBank/DDBJ databases">
        <title>Depth-based differentiation of microbial function through sediment-hosted aquifers and enrichment of novel symbionts in the deep terrestrial subsurface.</title>
        <authorList>
            <person name="Probst A.J."/>
            <person name="Ladd B."/>
            <person name="Jarett J.K."/>
            <person name="Geller-Mcgrath D.E."/>
            <person name="Sieber C.M."/>
            <person name="Emerson J.B."/>
            <person name="Anantharaman K."/>
            <person name="Thomas B.C."/>
            <person name="Malmstrom R."/>
            <person name="Stieglmeier M."/>
            <person name="Klingl A."/>
            <person name="Woyke T."/>
            <person name="Ryan C.M."/>
            <person name="Banfield J.F."/>
        </authorList>
    </citation>
    <scope>NUCLEOTIDE SEQUENCE [LARGE SCALE GENOMIC DNA]</scope>
    <source>
        <strain evidence="2">CG11_big_fil_rev_8_21_14_0_20_35_11</strain>
    </source>
</reference>
<feature type="domain" description="Transcription regulator PadR N-terminal" evidence="1">
    <location>
        <begin position="20"/>
        <end position="88"/>
    </location>
</feature>
<evidence type="ECO:0000313" key="3">
    <source>
        <dbReference type="Proteomes" id="UP000231139"/>
    </source>
</evidence>
<proteinExistence type="predicted"/>
<dbReference type="Gene3D" id="1.10.10.10">
    <property type="entry name" value="Winged helix-like DNA-binding domain superfamily/Winged helix DNA-binding domain"/>
    <property type="match status" value="1"/>
</dbReference>
<comment type="caution">
    <text evidence="2">The sequence shown here is derived from an EMBL/GenBank/DDBJ whole genome shotgun (WGS) entry which is preliminary data.</text>
</comment>
<dbReference type="SUPFAM" id="SSF46785">
    <property type="entry name" value="Winged helix' DNA-binding domain"/>
    <property type="match status" value="1"/>
</dbReference>
<dbReference type="Pfam" id="PF03551">
    <property type="entry name" value="PadR"/>
    <property type="match status" value="1"/>
</dbReference>